<feature type="non-terminal residue" evidence="1">
    <location>
        <position position="1"/>
    </location>
</feature>
<dbReference type="AlphaFoldDB" id="A0A371HVD9"/>
<evidence type="ECO:0008006" key="3">
    <source>
        <dbReference type="Google" id="ProtNLM"/>
    </source>
</evidence>
<proteinExistence type="predicted"/>
<evidence type="ECO:0000313" key="1">
    <source>
        <dbReference type="EMBL" id="RDY06748.1"/>
    </source>
</evidence>
<reference evidence="1" key="1">
    <citation type="submission" date="2018-05" db="EMBL/GenBank/DDBJ databases">
        <title>Draft genome of Mucuna pruriens seed.</title>
        <authorList>
            <person name="Nnadi N.E."/>
            <person name="Vos R."/>
            <person name="Hasami M.H."/>
            <person name="Devisetty U.K."/>
            <person name="Aguiy J.C."/>
        </authorList>
    </citation>
    <scope>NUCLEOTIDE SEQUENCE [LARGE SCALE GENOMIC DNA]</scope>
    <source>
        <strain evidence="1">JCA_2017</strain>
    </source>
</reference>
<dbReference type="InterPro" id="IPR039537">
    <property type="entry name" value="Retrotran_Ty1/copia-like"/>
</dbReference>
<comment type="caution">
    <text evidence="1">The sequence shown here is derived from an EMBL/GenBank/DDBJ whole genome shotgun (WGS) entry which is preliminary data.</text>
</comment>
<protein>
    <recommendedName>
        <fullName evidence="3">Integrase catalytic domain-containing protein</fullName>
    </recommendedName>
</protein>
<dbReference type="Proteomes" id="UP000257109">
    <property type="component" value="Unassembled WGS sequence"/>
</dbReference>
<dbReference type="PANTHER" id="PTHR42648">
    <property type="entry name" value="TRANSPOSASE, PUTATIVE-RELATED"/>
    <property type="match status" value="1"/>
</dbReference>
<evidence type="ECO:0000313" key="2">
    <source>
        <dbReference type="Proteomes" id="UP000257109"/>
    </source>
</evidence>
<accession>A0A371HVD9</accession>
<organism evidence="1 2">
    <name type="scientific">Mucuna pruriens</name>
    <name type="common">Velvet bean</name>
    <name type="synonym">Dolichos pruriens</name>
    <dbReference type="NCBI Taxonomy" id="157652"/>
    <lineage>
        <taxon>Eukaryota</taxon>
        <taxon>Viridiplantae</taxon>
        <taxon>Streptophyta</taxon>
        <taxon>Embryophyta</taxon>
        <taxon>Tracheophyta</taxon>
        <taxon>Spermatophyta</taxon>
        <taxon>Magnoliopsida</taxon>
        <taxon>eudicotyledons</taxon>
        <taxon>Gunneridae</taxon>
        <taxon>Pentapetalae</taxon>
        <taxon>rosids</taxon>
        <taxon>fabids</taxon>
        <taxon>Fabales</taxon>
        <taxon>Fabaceae</taxon>
        <taxon>Papilionoideae</taxon>
        <taxon>50 kb inversion clade</taxon>
        <taxon>NPAAA clade</taxon>
        <taxon>indigoferoid/millettioid clade</taxon>
        <taxon>Phaseoleae</taxon>
        <taxon>Mucuna</taxon>
    </lineage>
</organism>
<gene>
    <name evidence="1" type="ORF">CR513_09218</name>
</gene>
<sequence>MHSKDEVLDKFKIFKSQLELQHKSSIKHITSDRGGEMYNPSFFESVGIIHQITPYFLQQNDITKRKKIGEIVQIHEPNREKLGEKEIGCARLEIAKLRDLGL</sequence>
<dbReference type="PANTHER" id="PTHR42648:SF28">
    <property type="entry name" value="TRANSPOSON-ENCODED PROTEIN WITH RIBONUCLEASE H-LIKE AND RETROVIRUS ZINC FINGER-LIKE DOMAINS"/>
    <property type="match status" value="1"/>
</dbReference>
<dbReference type="EMBL" id="QJKJ01001621">
    <property type="protein sequence ID" value="RDY06748.1"/>
    <property type="molecule type" value="Genomic_DNA"/>
</dbReference>
<name>A0A371HVD9_MUCPR</name>
<keyword evidence="2" id="KW-1185">Reference proteome</keyword>